<dbReference type="RefSeq" id="WP_221250379.1">
    <property type="nucleotide sequence ID" value="NZ_AP024355.1"/>
</dbReference>
<keyword evidence="1" id="KW-0812">Transmembrane</keyword>
<evidence type="ECO:0008006" key="4">
    <source>
        <dbReference type="Google" id="ProtNLM"/>
    </source>
</evidence>
<dbReference type="InterPro" id="IPR012902">
    <property type="entry name" value="N_methyl_site"/>
</dbReference>
<gene>
    <name evidence="2" type="ORF">DESUT3_40780</name>
</gene>
<dbReference type="Pfam" id="PF07963">
    <property type="entry name" value="N_methyl"/>
    <property type="match status" value="1"/>
</dbReference>
<keyword evidence="1" id="KW-0472">Membrane</keyword>
<dbReference type="NCBIfam" id="TIGR02532">
    <property type="entry name" value="IV_pilin_GFxxxE"/>
    <property type="match status" value="1"/>
</dbReference>
<reference evidence="2 3" key="2">
    <citation type="journal article" date="2021" name="Int. J. Syst. Evol. Microbiol.">
        <title>Isolation and Polyphasic Characterization of Desulfuromonas versatilis sp. Nov., an Electrogenic Bacteria Capable of Versatile Metabolism Isolated from a Graphene Oxide-Reducing Enrichment Culture.</title>
        <authorList>
            <person name="Xie L."/>
            <person name="Yoshida N."/>
            <person name="Ishii S."/>
            <person name="Meng L."/>
        </authorList>
    </citation>
    <scope>NUCLEOTIDE SEQUENCE [LARGE SCALE GENOMIC DNA]</scope>
    <source>
        <strain evidence="2 3">NIT-T3</strain>
    </source>
</reference>
<feature type="transmembrane region" description="Helical" evidence="1">
    <location>
        <begin position="12"/>
        <end position="31"/>
    </location>
</feature>
<reference evidence="2 3" key="1">
    <citation type="journal article" date="2016" name="C (Basel)">
        <title>Selective Growth of and Electricity Production by Marine Exoelectrogenic Bacteria in Self-Aggregated Hydrogel of Microbially Reduced Graphene Oxide.</title>
        <authorList>
            <person name="Yoshida N."/>
            <person name="Goto Y."/>
            <person name="Miyata Y."/>
        </authorList>
    </citation>
    <scope>NUCLEOTIDE SEQUENCE [LARGE SCALE GENOMIC DNA]</scope>
    <source>
        <strain evidence="2 3">NIT-T3</strain>
    </source>
</reference>
<name>A0ABM8HYE7_9BACT</name>
<dbReference type="EMBL" id="AP024355">
    <property type="protein sequence ID" value="BCR07009.1"/>
    <property type="molecule type" value="Genomic_DNA"/>
</dbReference>
<organism evidence="2 3">
    <name type="scientific">Desulfuromonas versatilis</name>
    <dbReference type="NCBI Taxonomy" id="2802975"/>
    <lineage>
        <taxon>Bacteria</taxon>
        <taxon>Pseudomonadati</taxon>
        <taxon>Thermodesulfobacteriota</taxon>
        <taxon>Desulfuromonadia</taxon>
        <taxon>Desulfuromonadales</taxon>
        <taxon>Desulfuromonadaceae</taxon>
        <taxon>Desulfuromonas</taxon>
    </lineage>
</organism>
<dbReference type="PROSITE" id="PS00409">
    <property type="entry name" value="PROKAR_NTER_METHYL"/>
    <property type="match status" value="1"/>
</dbReference>
<dbReference type="Proteomes" id="UP001319827">
    <property type="component" value="Chromosome"/>
</dbReference>
<keyword evidence="3" id="KW-1185">Reference proteome</keyword>
<keyword evidence="1" id="KW-1133">Transmembrane helix</keyword>
<evidence type="ECO:0000313" key="2">
    <source>
        <dbReference type="EMBL" id="BCR07009.1"/>
    </source>
</evidence>
<proteinExistence type="predicted"/>
<evidence type="ECO:0000313" key="3">
    <source>
        <dbReference type="Proteomes" id="UP001319827"/>
    </source>
</evidence>
<protein>
    <recommendedName>
        <fullName evidence="4">Prepilin-type N-terminal cleavage/methylation domain-containing protein</fullName>
    </recommendedName>
</protein>
<sequence>MKRQDCDNGGFTLVELLISLVIFSIGILAVGSMQLTSMKGNTQAVMMTEGLAVAEDKMEELLTLAYDGPELDVGDHEETVDNNTINWSVTEDTSRTYSLKDILLSVTWSEKGQQKSVELRSLRAE</sequence>
<accession>A0ABM8HYE7</accession>
<evidence type="ECO:0000256" key="1">
    <source>
        <dbReference type="SAM" id="Phobius"/>
    </source>
</evidence>